<dbReference type="EMBL" id="VSSQ01021596">
    <property type="protein sequence ID" value="MPM67277.1"/>
    <property type="molecule type" value="Genomic_DNA"/>
</dbReference>
<gene>
    <name evidence="1" type="ORF">SDC9_114199</name>
</gene>
<evidence type="ECO:0000313" key="1">
    <source>
        <dbReference type="EMBL" id="MPM67277.1"/>
    </source>
</evidence>
<comment type="caution">
    <text evidence="1">The sequence shown here is derived from an EMBL/GenBank/DDBJ whole genome shotgun (WGS) entry which is preliminary data.</text>
</comment>
<dbReference type="AlphaFoldDB" id="A0A645BPU9"/>
<accession>A0A645BPU9</accession>
<proteinExistence type="predicted"/>
<reference evidence="1" key="1">
    <citation type="submission" date="2019-08" db="EMBL/GenBank/DDBJ databases">
        <authorList>
            <person name="Kucharzyk K."/>
            <person name="Murdoch R.W."/>
            <person name="Higgins S."/>
            <person name="Loffler F."/>
        </authorList>
    </citation>
    <scope>NUCLEOTIDE SEQUENCE</scope>
</reference>
<sequence>MHGNKDKKTVCFCKEHQSSYICPTTVTGFVADDDVFEKGIVYEWFLQKKNA</sequence>
<protein>
    <submittedName>
        <fullName evidence="1">Uncharacterized protein</fullName>
    </submittedName>
</protein>
<organism evidence="1">
    <name type="scientific">bioreactor metagenome</name>
    <dbReference type="NCBI Taxonomy" id="1076179"/>
    <lineage>
        <taxon>unclassified sequences</taxon>
        <taxon>metagenomes</taxon>
        <taxon>ecological metagenomes</taxon>
    </lineage>
</organism>
<name>A0A645BPU9_9ZZZZ</name>